<organism evidence="1 2">
    <name type="scientific">Dreissena polymorpha</name>
    <name type="common">Zebra mussel</name>
    <name type="synonym">Mytilus polymorpha</name>
    <dbReference type="NCBI Taxonomy" id="45954"/>
    <lineage>
        <taxon>Eukaryota</taxon>
        <taxon>Metazoa</taxon>
        <taxon>Spiralia</taxon>
        <taxon>Lophotrochozoa</taxon>
        <taxon>Mollusca</taxon>
        <taxon>Bivalvia</taxon>
        <taxon>Autobranchia</taxon>
        <taxon>Heteroconchia</taxon>
        <taxon>Euheterodonta</taxon>
        <taxon>Imparidentia</taxon>
        <taxon>Neoheterodontei</taxon>
        <taxon>Myida</taxon>
        <taxon>Dreissenoidea</taxon>
        <taxon>Dreissenidae</taxon>
        <taxon>Dreissena</taxon>
    </lineage>
</organism>
<name>A0A9D4EEZ0_DREPO</name>
<reference evidence="1" key="1">
    <citation type="journal article" date="2019" name="bioRxiv">
        <title>The Genome of the Zebra Mussel, Dreissena polymorpha: A Resource for Invasive Species Research.</title>
        <authorList>
            <person name="McCartney M.A."/>
            <person name="Auch B."/>
            <person name="Kono T."/>
            <person name="Mallez S."/>
            <person name="Zhang Y."/>
            <person name="Obille A."/>
            <person name="Becker A."/>
            <person name="Abrahante J.E."/>
            <person name="Garbe J."/>
            <person name="Badalamenti J.P."/>
            <person name="Herman A."/>
            <person name="Mangelson H."/>
            <person name="Liachko I."/>
            <person name="Sullivan S."/>
            <person name="Sone E.D."/>
            <person name="Koren S."/>
            <person name="Silverstein K.A.T."/>
            <person name="Beckman K.B."/>
            <person name="Gohl D.M."/>
        </authorList>
    </citation>
    <scope>NUCLEOTIDE SEQUENCE</scope>
    <source>
        <strain evidence="1">Duluth1</strain>
        <tissue evidence="1">Whole animal</tissue>
    </source>
</reference>
<evidence type="ECO:0000313" key="2">
    <source>
        <dbReference type="Proteomes" id="UP000828390"/>
    </source>
</evidence>
<dbReference type="Proteomes" id="UP000828390">
    <property type="component" value="Unassembled WGS sequence"/>
</dbReference>
<gene>
    <name evidence="1" type="ORF">DPMN_178316</name>
</gene>
<comment type="caution">
    <text evidence="1">The sequence shown here is derived from an EMBL/GenBank/DDBJ whole genome shotgun (WGS) entry which is preliminary data.</text>
</comment>
<reference evidence="1" key="2">
    <citation type="submission" date="2020-11" db="EMBL/GenBank/DDBJ databases">
        <authorList>
            <person name="McCartney M.A."/>
            <person name="Auch B."/>
            <person name="Kono T."/>
            <person name="Mallez S."/>
            <person name="Becker A."/>
            <person name="Gohl D.M."/>
            <person name="Silverstein K.A.T."/>
            <person name="Koren S."/>
            <person name="Bechman K.B."/>
            <person name="Herman A."/>
            <person name="Abrahante J.E."/>
            <person name="Garbe J."/>
        </authorList>
    </citation>
    <scope>NUCLEOTIDE SEQUENCE</scope>
    <source>
        <strain evidence="1">Duluth1</strain>
        <tissue evidence="1">Whole animal</tissue>
    </source>
</reference>
<evidence type="ECO:0000313" key="1">
    <source>
        <dbReference type="EMBL" id="KAH3776882.1"/>
    </source>
</evidence>
<keyword evidence="2" id="KW-1185">Reference proteome</keyword>
<dbReference type="EMBL" id="JAIWYP010000009">
    <property type="protein sequence ID" value="KAH3776882.1"/>
    <property type="molecule type" value="Genomic_DNA"/>
</dbReference>
<accession>A0A9D4EEZ0</accession>
<proteinExistence type="predicted"/>
<protein>
    <submittedName>
        <fullName evidence="1">Uncharacterized protein</fullName>
    </submittedName>
</protein>
<dbReference type="AlphaFoldDB" id="A0A9D4EEZ0"/>
<sequence length="83" mass="9680">MELHQKVLEHAAQIWEFHEITSEVLEQAAQIWDFHIGTSESAGTGCPDMAFSWAYIRKCLNRLPRNRTFVELHQKVQEQTAQI</sequence>